<evidence type="ECO:0000256" key="6">
    <source>
        <dbReference type="ARBA" id="ARBA00060329"/>
    </source>
</evidence>
<dbReference type="EMBL" id="CP014243">
    <property type="protein sequence ID" value="AMD19983.1"/>
    <property type="molecule type" value="Genomic_DNA"/>
</dbReference>
<dbReference type="OrthoDB" id="195498at2759"/>
<dbReference type="STRING" id="45286.A0A109UZA4"/>
<gene>
    <name evidence="8" type="ORF">AW171_hschr31850</name>
</gene>
<dbReference type="GO" id="GO:0044396">
    <property type="term" value="P:actin cortical patch organization"/>
    <property type="evidence" value="ECO:0007669"/>
    <property type="project" value="UniProtKB-ARBA"/>
</dbReference>
<evidence type="ECO:0000313" key="8">
    <source>
        <dbReference type="EMBL" id="AMD19983.1"/>
    </source>
</evidence>
<name>A0A109UZA4_9SACH</name>
<dbReference type="GO" id="GO:0034314">
    <property type="term" value="P:Arp2/3 complex-mediated actin nucleation"/>
    <property type="evidence" value="ECO:0007669"/>
    <property type="project" value="InterPro"/>
</dbReference>
<reference evidence="8 9" key="1">
    <citation type="submission" date="2016-01" db="EMBL/GenBank/DDBJ databases">
        <title>Genome sequence of the yeast Holleya sinecauda.</title>
        <authorList>
            <person name="Dietrich F.S."/>
        </authorList>
    </citation>
    <scope>NUCLEOTIDE SEQUENCE [LARGE SCALE GENOMIC DNA]</scope>
    <source>
        <strain evidence="8 9">ATCC 58844</strain>
    </source>
</reference>
<protein>
    <recommendedName>
        <fullName evidence="5 7">Actin-related protein 2/3 complex subunit 5</fullName>
    </recommendedName>
</protein>
<dbReference type="SUPFAM" id="SSF69103">
    <property type="entry name" value="Arp2/3 complex 16 kDa subunit ARPC5"/>
    <property type="match status" value="1"/>
</dbReference>
<sequence>MTDWRRIDIDAFDPECGRLTNEDLKPPYNSHPSLQELQPKISQLRTAATSGDFAKGIQLATTDPVYGADDETKYQYFLIVLQLLTQVRQADISAILQQLNRDQQDVLVKYLYKGMSLLEGQKQGGILLCWFDKITAMSGINPIIRYLSDRNTV</sequence>
<keyword evidence="3" id="KW-0963">Cytoplasm</keyword>
<dbReference type="RefSeq" id="XP_017986979.1">
    <property type="nucleotide sequence ID" value="XM_018131133.1"/>
</dbReference>
<evidence type="ECO:0000313" key="9">
    <source>
        <dbReference type="Proteomes" id="UP000243052"/>
    </source>
</evidence>
<evidence type="ECO:0000256" key="4">
    <source>
        <dbReference type="ARBA" id="ARBA00023212"/>
    </source>
</evidence>
<evidence type="ECO:0000256" key="7">
    <source>
        <dbReference type="RuleBase" id="RU004301"/>
    </source>
</evidence>
<evidence type="ECO:0000256" key="2">
    <source>
        <dbReference type="ARBA" id="ARBA00006084"/>
    </source>
</evidence>
<organism evidence="8 9">
    <name type="scientific">Eremothecium sinecaudum</name>
    <dbReference type="NCBI Taxonomy" id="45286"/>
    <lineage>
        <taxon>Eukaryota</taxon>
        <taxon>Fungi</taxon>
        <taxon>Dikarya</taxon>
        <taxon>Ascomycota</taxon>
        <taxon>Saccharomycotina</taxon>
        <taxon>Saccharomycetes</taxon>
        <taxon>Saccharomycetales</taxon>
        <taxon>Saccharomycetaceae</taxon>
        <taxon>Eremothecium</taxon>
    </lineage>
</organism>
<dbReference type="AlphaFoldDB" id="A0A109UZA4"/>
<comment type="subcellular location">
    <subcellularLocation>
        <location evidence="1">Cytoplasm</location>
        <location evidence="1">Cytoskeleton</location>
    </subcellularLocation>
</comment>
<proteinExistence type="inferred from homology"/>
<comment type="function">
    <text evidence="7">Functions as component of the Arp2/3 complex which is involved in regulation of actin polymerization and together with an activating nucleation-promoting factor (NPF) mediates the formation of branched actin networks. Arp2/3 complex plays a critical role in the control of cell morphogenesis via the modulation of cell polarity development.</text>
</comment>
<dbReference type="InterPro" id="IPR036743">
    <property type="entry name" value="ARPC5_sf"/>
</dbReference>
<dbReference type="PANTHER" id="PTHR12644">
    <property type="entry name" value="ARP2/3 COMPLEX 16 KD SUBUNIT P16-ARC"/>
    <property type="match status" value="1"/>
</dbReference>
<accession>A0A109UZA4</accession>
<dbReference type="FunFam" id="1.25.40.190:FF:000003">
    <property type="entry name" value="Actin-related protein 2/3 complex subunit 5"/>
    <property type="match status" value="1"/>
</dbReference>
<dbReference type="Pfam" id="PF04699">
    <property type="entry name" value="P16-Arc"/>
    <property type="match status" value="1"/>
</dbReference>
<evidence type="ECO:0000256" key="5">
    <source>
        <dbReference type="ARBA" id="ARBA00040214"/>
    </source>
</evidence>
<dbReference type="PIRSF" id="PIRSF039096">
    <property type="entry name" value="p16-ARC"/>
    <property type="match status" value="1"/>
</dbReference>
<dbReference type="Gene3D" id="1.25.40.190">
    <property type="entry name" value="Actin-related protein 2/3 complex subunit 5"/>
    <property type="match status" value="1"/>
</dbReference>
<comment type="similarity">
    <text evidence="2 7">Belongs to the ARPC5 family.</text>
</comment>
<dbReference type="GO" id="GO:0005885">
    <property type="term" value="C:Arp2/3 protein complex"/>
    <property type="evidence" value="ECO:0007669"/>
    <property type="project" value="InterPro"/>
</dbReference>
<keyword evidence="4 7" id="KW-0206">Cytoskeleton</keyword>
<dbReference type="GO" id="GO:0030833">
    <property type="term" value="P:regulation of actin filament polymerization"/>
    <property type="evidence" value="ECO:0007669"/>
    <property type="project" value="InterPro"/>
</dbReference>
<dbReference type="Proteomes" id="UP000243052">
    <property type="component" value="Chromosome iii"/>
</dbReference>
<comment type="function">
    <text evidence="6">Functions as a component of the Arp2/3 complex which is involved in regulation of actin polymerization and together with an activating nucleation-promoting factor (NPF) mediates the formation of branched actin networks.</text>
</comment>
<keyword evidence="9" id="KW-1185">Reference proteome</keyword>
<dbReference type="GeneID" id="28723213"/>
<evidence type="ECO:0000256" key="3">
    <source>
        <dbReference type="ARBA" id="ARBA00022490"/>
    </source>
</evidence>
<dbReference type="InterPro" id="IPR006789">
    <property type="entry name" value="ARPC5"/>
</dbReference>
<evidence type="ECO:0000256" key="1">
    <source>
        <dbReference type="ARBA" id="ARBA00004245"/>
    </source>
</evidence>